<keyword evidence="1" id="KW-1133">Transmembrane helix</keyword>
<comment type="caution">
    <text evidence="2">The sequence shown here is derived from an EMBL/GenBank/DDBJ whole genome shotgun (WGS) entry which is preliminary data.</text>
</comment>
<dbReference type="KEGG" id="pchm:VFPPC_18171"/>
<proteinExistence type="predicted"/>
<evidence type="ECO:0000313" key="2">
    <source>
        <dbReference type="EMBL" id="OWT43626.1"/>
    </source>
</evidence>
<sequence>MEAGRCFWSEVMTISRLKGGREGLVFVVPSGPGMTTMMGFCCFLGLVMLGVLGKWTDNQSTKSLAGLIRVKFGAYVVFVPGTGRAGVVFSECVTEARRWCQGEVLRGRSG</sequence>
<keyword evidence="1" id="KW-0812">Transmembrane</keyword>
<organism evidence="2 3">
    <name type="scientific">Pochonia chlamydosporia 170</name>
    <dbReference type="NCBI Taxonomy" id="1380566"/>
    <lineage>
        <taxon>Eukaryota</taxon>
        <taxon>Fungi</taxon>
        <taxon>Dikarya</taxon>
        <taxon>Ascomycota</taxon>
        <taxon>Pezizomycotina</taxon>
        <taxon>Sordariomycetes</taxon>
        <taxon>Hypocreomycetidae</taxon>
        <taxon>Hypocreales</taxon>
        <taxon>Clavicipitaceae</taxon>
        <taxon>Pochonia</taxon>
    </lineage>
</organism>
<accession>A0A219AS72</accession>
<dbReference type="RefSeq" id="XP_022286029.1">
    <property type="nucleotide sequence ID" value="XM_022429824.1"/>
</dbReference>
<keyword evidence="3" id="KW-1185">Reference proteome</keyword>
<feature type="transmembrane region" description="Helical" evidence="1">
    <location>
        <begin position="34"/>
        <end position="53"/>
    </location>
</feature>
<dbReference type="AlphaFoldDB" id="A0A219AS72"/>
<evidence type="ECO:0000313" key="3">
    <source>
        <dbReference type="Proteomes" id="UP000078397"/>
    </source>
</evidence>
<keyword evidence="1" id="KW-0472">Membrane</keyword>
<dbReference type="GeneID" id="33937028"/>
<reference evidence="2 3" key="1">
    <citation type="journal article" date="2016" name="PLoS Pathog.">
        <title>Biosynthesis of antibiotic leucinostatins in bio-control fungus Purpureocillium lilacinum and their inhibition on phytophthora revealed by genome mining.</title>
        <authorList>
            <person name="Wang G."/>
            <person name="Liu Z."/>
            <person name="Lin R."/>
            <person name="Li E."/>
            <person name="Mao Z."/>
            <person name="Ling J."/>
            <person name="Yang Y."/>
            <person name="Yin W.B."/>
            <person name="Xie B."/>
        </authorList>
    </citation>
    <scope>NUCLEOTIDE SEQUENCE [LARGE SCALE GENOMIC DNA]</scope>
    <source>
        <strain evidence="2">170</strain>
    </source>
</reference>
<evidence type="ECO:0000256" key="1">
    <source>
        <dbReference type="SAM" id="Phobius"/>
    </source>
</evidence>
<dbReference type="EMBL" id="LSBJ02000001">
    <property type="protein sequence ID" value="OWT43626.1"/>
    <property type="molecule type" value="Genomic_DNA"/>
</dbReference>
<name>A0A219AS72_METCM</name>
<dbReference type="Proteomes" id="UP000078397">
    <property type="component" value="Unassembled WGS sequence"/>
</dbReference>
<protein>
    <submittedName>
        <fullName evidence="2">Uncharacterized protein</fullName>
    </submittedName>
</protein>
<gene>
    <name evidence="2" type="ORF">VFPPC_18171</name>
</gene>